<reference evidence="1" key="2">
    <citation type="submission" date="2025-08" db="UniProtKB">
        <authorList>
            <consortium name="Ensembl"/>
        </authorList>
    </citation>
    <scope>IDENTIFICATION</scope>
</reference>
<dbReference type="Ensembl" id="ENSOART00020066712.1">
    <property type="protein sequence ID" value="ENSOARP00020054008.1"/>
    <property type="gene ID" value="ENSOARG00020021969.2"/>
</dbReference>
<sequence>MTHQAPLSLGFSRQEHWSGLPFPSPVRESEVAQSCPTLRCPMDCSPPGSSVRGIFQARPKAPKGKSIGQEKKVIHPYSRKAAQITRKAHKQEKKEKLKNEKALRLSLIGEKLQWFQNHLDPKKVGYSKRDACELIERYLNRFSSELEQIELRNSFKDRQGRRHCSREAAIRQTLEREQQQYQAYGLEIPDILNADNLKTFREWDFDLKKLPNIKMRKVCASDAVPKKCKKKAVTAVDRDLGELELKDESSDTDEEMTAVA</sequence>
<proteinExistence type="predicted"/>
<reference evidence="1" key="3">
    <citation type="submission" date="2025-09" db="UniProtKB">
        <authorList>
            <consortium name="Ensembl"/>
        </authorList>
    </citation>
    <scope>IDENTIFICATION</scope>
</reference>
<protein>
    <submittedName>
        <fullName evidence="1">Translation machinery associated 16 homolog</fullName>
    </submittedName>
</protein>
<accession>A0AC11E9P9</accession>
<organism evidence="1">
    <name type="scientific">Ovis aries</name>
    <name type="common">Sheep</name>
    <dbReference type="NCBI Taxonomy" id="9940"/>
    <lineage>
        <taxon>Eukaryota</taxon>
        <taxon>Metazoa</taxon>
        <taxon>Chordata</taxon>
        <taxon>Craniata</taxon>
        <taxon>Vertebrata</taxon>
        <taxon>Euteleostomi</taxon>
        <taxon>Mammalia</taxon>
        <taxon>Eutheria</taxon>
        <taxon>Laurasiatheria</taxon>
        <taxon>Artiodactyla</taxon>
        <taxon>Ruminantia</taxon>
        <taxon>Pecora</taxon>
        <taxon>Bovidae</taxon>
        <taxon>Caprinae</taxon>
        <taxon>Ovis</taxon>
    </lineage>
</organism>
<reference evidence="1" key="1">
    <citation type="submission" date="2020-11" db="EMBL/GenBank/DDBJ databases">
        <authorList>
            <person name="Davenport K.M."/>
            <person name="Bickhart D.M."/>
            <person name="Smith T.P.L."/>
            <person name="Murdoch B.M."/>
            <person name="Rosen B.D."/>
        </authorList>
    </citation>
    <scope>NUCLEOTIDE SEQUENCE [LARGE SCALE GENOMIC DNA]</scope>
    <source>
        <strain evidence="1">OAR_USU_Benz2616</strain>
    </source>
</reference>
<name>A0AC11E9P9_SHEEP</name>
<evidence type="ECO:0000313" key="1">
    <source>
        <dbReference type="Ensembl" id="ENSOARP00020054008.1"/>
    </source>
</evidence>
<gene>
    <name evidence="1" type="primary">TMA16</name>
</gene>